<keyword evidence="8 9" id="KW-0472">Membrane</keyword>
<feature type="transmembrane region" description="Helical" evidence="9">
    <location>
        <begin position="78"/>
        <end position="99"/>
    </location>
</feature>
<name>A0ABW0RSR2_9BURK</name>
<feature type="transmembrane region" description="Helical" evidence="9">
    <location>
        <begin position="143"/>
        <end position="164"/>
    </location>
</feature>
<evidence type="ECO:0000313" key="13">
    <source>
        <dbReference type="Proteomes" id="UP001596086"/>
    </source>
</evidence>
<dbReference type="HAMAP" id="MF_00161">
    <property type="entry name" value="LspA"/>
    <property type="match status" value="1"/>
</dbReference>
<dbReference type="PANTHER" id="PTHR33695:SF1">
    <property type="entry name" value="LIPOPROTEIN SIGNAL PEPTIDASE"/>
    <property type="match status" value="1"/>
</dbReference>
<evidence type="ECO:0000256" key="5">
    <source>
        <dbReference type="ARBA" id="ARBA00022750"/>
    </source>
</evidence>
<evidence type="ECO:0000313" key="12">
    <source>
        <dbReference type="EMBL" id="MFC5547879.1"/>
    </source>
</evidence>
<dbReference type="PROSITE" id="PS00855">
    <property type="entry name" value="SPASE_II"/>
    <property type="match status" value="1"/>
</dbReference>
<keyword evidence="13" id="KW-1185">Reference proteome</keyword>
<evidence type="ECO:0000256" key="6">
    <source>
        <dbReference type="ARBA" id="ARBA00022801"/>
    </source>
</evidence>
<feature type="active site" evidence="9">
    <location>
        <position position="152"/>
    </location>
</feature>
<comment type="similarity">
    <text evidence="1 9 11">Belongs to the peptidase A8 family.</text>
</comment>
<dbReference type="PRINTS" id="PR00781">
    <property type="entry name" value="LIPOSIGPTASE"/>
</dbReference>
<evidence type="ECO:0000256" key="11">
    <source>
        <dbReference type="RuleBase" id="RU004181"/>
    </source>
</evidence>
<protein>
    <recommendedName>
        <fullName evidence="9">Lipoprotein signal peptidase</fullName>
        <ecNumber evidence="9">3.4.23.36</ecNumber>
    </recommendedName>
    <alternativeName>
        <fullName evidence="9">Prolipoprotein signal peptidase</fullName>
    </alternativeName>
    <alternativeName>
        <fullName evidence="9">Signal peptidase II</fullName>
        <shortName evidence="9">SPase II</shortName>
    </alternativeName>
</protein>
<feature type="transmembrane region" description="Helical" evidence="9">
    <location>
        <begin position="106"/>
        <end position="123"/>
    </location>
</feature>
<evidence type="ECO:0000256" key="4">
    <source>
        <dbReference type="ARBA" id="ARBA00022692"/>
    </source>
</evidence>
<keyword evidence="4 9" id="KW-0812">Transmembrane</keyword>
<dbReference type="Proteomes" id="UP001596086">
    <property type="component" value="Unassembled WGS sequence"/>
</dbReference>
<evidence type="ECO:0000256" key="1">
    <source>
        <dbReference type="ARBA" id="ARBA00006139"/>
    </source>
</evidence>
<keyword evidence="2 9" id="KW-1003">Cell membrane</keyword>
<keyword evidence="5 9" id="KW-0064">Aspartyl protease</keyword>
<comment type="subcellular location">
    <subcellularLocation>
        <location evidence="9">Cell membrane</location>
        <topology evidence="9">Multi-pass membrane protein</topology>
    </subcellularLocation>
</comment>
<evidence type="ECO:0000256" key="7">
    <source>
        <dbReference type="ARBA" id="ARBA00022989"/>
    </source>
</evidence>
<keyword evidence="3 9" id="KW-0645">Protease</keyword>
<keyword evidence="6 9" id="KW-0378">Hydrolase</keyword>
<comment type="function">
    <text evidence="9 10">This protein specifically catalyzes the removal of signal peptides from prolipoproteins.</text>
</comment>
<dbReference type="RefSeq" id="WP_379768010.1">
    <property type="nucleotide sequence ID" value="NZ_JBHSMZ010000004.1"/>
</dbReference>
<dbReference type="EC" id="3.4.23.36" evidence="9"/>
<dbReference type="EMBL" id="JBHSMZ010000004">
    <property type="protein sequence ID" value="MFC5547879.1"/>
    <property type="molecule type" value="Genomic_DNA"/>
</dbReference>
<feature type="transmembrane region" description="Helical" evidence="9">
    <location>
        <begin position="53"/>
        <end position="72"/>
    </location>
</feature>
<reference evidence="13" key="1">
    <citation type="journal article" date="2019" name="Int. J. Syst. Evol. Microbiol.">
        <title>The Global Catalogue of Microorganisms (GCM) 10K type strain sequencing project: providing services to taxonomists for standard genome sequencing and annotation.</title>
        <authorList>
            <consortium name="The Broad Institute Genomics Platform"/>
            <consortium name="The Broad Institute Genome Sequencing Center for Infectious Disease"/>
            <person name="Wu L."/>
            <person name="Ma J."/>
        </authorList>
    </citation>
    <scope>NUCLEOTIDE SEQUENCE [LARGE SCALE GENOMIC DNA]</scope>
    <source>
        <strain evidence="13">CGMCC 4.5798</strain>
    </source>
</reference>
<evidence type="ECO:0000256" key="10">
    <source>
        <dbReference type="RuleBase" id="RU000594"/>
    </source>
</evidence>
<comment type="caution">
    <text evidence="12">The sequence shown here is derived from an EMBL/GenBank/DDBJ whole genome shotgun (WGS) entry which is preliminary data.</text>
</comment>
<sequence length="172" mass="18874">MATKKKPSFTAVKSSAGSGMAPWLGIAFIVILLDQISKITITRMFMHGEEKPVTSFFNLVLAYNPGAAFSFLSNQGGWQKYFFAAIAIGAVIFILYLLRKHAGQRMFCWALALIMGGALGNLIDRLAYGHVIDFLDFHLSGVGHFPAFNIADTAITIGAILFIVDELRRVNK</sequence>
<dbReference type="PANTHER" id="PTHR33695">
    <property type="entry name" value="LIPOPROTEIN SIGNAL PEPTIDASE"/>
    <property type="match status" value="1"/>
</dbReference>
<dbReference type="NCBIfam" id="TIGR00077">
    <property type="entry name" value="lspA"/>
    <property type="match status" value="1"/>
</dbReference>
<evidence type="ECO:0000256" key="2">
    <source>
        <dbReference type="ARBA" id="ARBA00022475"/>
    </source>
</evidence>
<comment type="pathway">
    <text evidence="9">Protein modification; lipoprotein biosynthesis (signal peptide cleavage).</text>
</comment>
<evidence type="ECO:0000256" key="8">
    <source>
        <dbReference type="ARBA" id="ARBA00023136"/>
    </source>
</evidence>
<feature type="active site" evidence="9">
    <location>
        <position position="133"/>
    </location>
</feature>
<organism evidence="12 13">
    <name type="scientific">Massilia aerilata</name>
    <dbReference type="NCBI Taxonomy" id="453817"/>
    <lineage>
        <taxon>Bacteria</taxon>
        <taxon>Pseudomonadati</taxon>
        <taxon>Pseudomonadota</taxon>
        <taxon>Betaproteobacteria</taxon>
        <taxon>Burkholderiales</taxon>
        <taxon>Oxalobacteraceae</taxon>
        <taxon>Telluria group</taxon>
        <taxon>Massilia</taxon>
    </lineage>
</organism>
<feature type="transmembrane region" description="Helical" evidence="9">
    <location>
        <begin position="20"/>
        <end position="41"/>
    </location>
</feature>
<proteinExistence type="inferred from homology"/>
<dbReference type="GO" id="GO:0004190">
    <property type="term" value="F:aspartic-type endopeptidase activity"/>
    <property type="evidence" value="ECO:0007669"/>
    <property type="project" value="UniProtKB-EC"/>
</dbReference>
<comment type="catalytic activity">
    <reaction evidence="9 10">
        <text>Release of signal peptides from bacterial membrane prolipoproteins. Hydrolyzes -Xaa-Yaa-Zaa-|-(S,diacylglyceryl)Cys-, in which Xaa is hydrophobic (preferably Leu), and Yaa (Ala or Ser) and Zaa (Gly or Ala) have small, neutral side chains.</text>
        <dbReference type="EC" id="3.4.23.36"/>
    </reaction>
</comment>
<evidence type="ECO:0000256" key="3">
    <source>
        <dbReference type="ARBA" id="ARBA00022670"/>
    </source>
</evidence>
<evidence type="ECO:0000256" key="9">
    <source>
        <dbReference type="HAMAP-Rule" id="MF_00161"/>
    </source>
</evidence>
<accession>A0ABW0RSR2</accession>
<keyword evidence="7 9" id="KW-1133">Transmembrane helix</keyword>
<dbReference type="InterPro" id="IPR001872">
    <property type="entry name" value="Peptidase_A8"/>
</dbReference>
<gene>
    <name evidence="9 12" type="primary">lspA</name>
    <name evidence="12" type="ORF">ACFPO9_05065</name>
</gene>
<dbReference type="Pfam" id="PF01252">
    <property type="entry name" value="Peptidase_A8"/>
    <property type="match status" value="1"/>
</dbReference>